<keyword evidence="4 6" id="KW-1133">Transmembrane helix</keyword>
<evidence type="ECO:0000313" key="8">
    <source>
        <dbReference type="EMBL" id="QEW25639.1"/>
    </source>
</evidence>
<comment type="subcellular location">
    <subcellularLocation>
        <location evidence="1">Cell membrane</location>
        <topology evidence="1">Multi-pass membrane protein</topology>
    </subcellularLocation>
</comment>
<evidence type="ECO:0000313" key="9">
    <source>
        <dbReference type="Proteomes" id="UP000325785"/>
    </source>
</evidence>
<keyword evidence="3 6" id="KW-0812">Transmembrane</keyword>
<dbReference type="EMBL" id="CP031598">
    <property type="protein sequence ID" value="QEW25639.1"/>
    <property type="molecule type" value="Genomic_DNA"/>
</dbReference>
<evidence type="ECO:0000256" key="5">
    <source>
        <dbReference type="ARBA" id="ARBA00023136"/>
    </source>
</evidence>
<proteinExistence type="predicted"/>
<feature type="transmembrane region" description="Helical" evidence="6">
    <location>
        <begin position="266"/>
        <end position="286"/>
    </location>
</feature>
<name>A0A5P3A8F4_9RHOB</name>
<dbReference type="Proteomes" id="UP000325785">
    <property type="component" value="Chromosome"/>
</dbReference>
<evidence type="ECO:0000256" key="1">
    <source>
        <dbReference type="ARBA" id="ARBA00004651"/>
    </source>
</evidence>
<dbReference type="Gene3D" id="3.30.450.20">
    <property type="entry name" value="PAS domain"/>
    <property type="match status" value="1"/>
</dbReference>
<keyword evidence="5 6" id="KW-0472">Membrane</keyword>
<dbReference type="AlphaFoldDB" id="A0A5P3A8F4"/>
<evidence type="ECO:0000256" key="4">
    <source>
        <dbReference type="ARBA" id="ARBA00022989"/>
    </source>
</evidence>
<protein>
    <submittedName>
        <fullName evidence="8">HAMP domain protein</fullName>
    </submittedName>
</protein>
<accession>A0A5P3A8F4</accession>
<dbReference type="KEGG" id="rid:RIdsm_01426"/>
<dbReference type="Pfam" id="PF02743">
    <property type="entry name" value="dCache_1"/>
    <property type="match status" value="1"/>
</dbReference>
<evidence type="ECO:0000256" key="3">
    <source>
        <dbReference type="ARBA" id="ARBA00022692"/>
    </source>
</evidence>
<dbReference type="InterPro" id="IPR033479">
    <property type="entry name" value="dCache_1"/>
</dbReference>
<feature type="domain" description="Cache" evidence="7">
    <location>
        <begin position="51"/>
        <end position="234"/>
    </location>
</feature>
<evidence type="ECO:0000256" key="2">
    <source>
        <dbReference type="ARBA" id="ARBA00022475"/>
    </source>
</evidence>
<reference evidence="8 9" key="1">
    <citation type="submission" date="2018-08" db="EMBL/GenBank/DDBJ databases">
        <title>Genetic Globetrotter - A new plasmid hitch-hiking vast phylogenetic and geographic distances.</title>
        <authorList>
            <person name="Vollmers J."/>
            <person name="Petersen J."/>
        </authorList>
    </citation>
    <scope>NUCLEOTIDE SEQUENCE [LARGE SCALE GENOMIC DNA]</scope>
    <source>
        <strain evidence="8 9">DSM 26383</strain>
    </source>
</reference>
<gene>
    <name evidence="8" type="ORF">RIdsm_01426</name>
</gene>
<sequence length="336" mass="36331">MICGVLGMLAIWWPINQHAQNFETRVVSENAIRGVKALRLAVSRAVEREWESLQAVAGQLATKDYAETRAFTDAVLVAGGRVAWAGLADLSGTIRVGSNGVGEGTSVTSTEWYRKGLHGPFFGRITSSSTEQPHDQRDVINISVPVKSADGEVTGVYVYSLKASWLKEYVRAAADDLGLIAYVVDQRGRSIFGPDQQARLNLTPASLGSLSLNIGSAQIVEDADGSKNIFAVAPELTVGNAPPTGLSVVARVPPASTGQDVTQLSVAMWISLLSLLGVLGVFSILFTRHFVRPLERLTGIAREIAEGKEPYPEEYNSSRECEQLSHALSRIQSRYY</sequence>
<dbReference type="Gene3D" id="6.10.340.10">
    <property type="match status" value="1"/>
</dbReference>
<dbReference type="GO" id="GO:0005886">
    <property type="term" value="C:plasma membrane"/>
    <property type="evidence" value="ECO:0007669"/>
    <property type="project" value="UniProtKB-SubCell"/>
</dbReference>
<keyword evidence="2" id="KW-1003">Cell membrane</keyword>
<evidence type="ECO:0000256" key="6">
    <source>
        <dbReference type="SAM" id="Phobius"/>
    </source>
</evidence>
<organism evidence="8 9">
    <name type="scientific">Roseovarius indicus</name>
    <dbReference type="NCBI Taxonomy" id="540747"/>
    <lineage>
        <taxon>Bacteria</taxon>
        <taxon>Pseudomonadati</taxon>
        <taxon>Pseudomonadota</taxon>
        <taxon>Alphaproteobacteria</taxon>
        <taxon>Rhodobacterales</taxon>
        <taxon>Roseobacteraceae</taxon>
        <taxon>Roseovarius</taxon>
    </lineage>
</organism>
<evidence type="ECO:0000259" key="7">
    <source>
        <dbReference type="Pfam" id="PF02743"/>
    </source>
</evidence>